<dbReference type="Proteomes" id="UP000718593">
    <property type="component" value="Unassembled WGS sequence"/>
</dbReference>
<comment type="caution">
    <text evidence="1">The sequence shown here is derived from an EMBL/GenBank/DDBJ whole genome shotgun (WGS) entry which is preliminary data.</text>
</comment>
<proteinExistence type="predicted"/>
<name>A0A930BS58_9RHOO</name>
<dbReference type="RefSeq" id="WP_027458763.1">
    <property type="nucleotide sequence ID" value="NZ_JARBJQ010000001.1"/>
</dbReference>
<protein>
    <submittedName>
        <fullName evidence="1">Uncharacterized protein</fullName>
    </submittedName>
</protein>
<reference evidence="1" key="1">
    <citation type="submission" date="2020-04" db="EMBL/GenBank/DDBJ databases">
        <title>Deep metagenomics examines the oral microbiome during advanced dental caries in children, revealing novel taxa and co-occurrences with host molecules.</title>
        <authorList>
            <person name="Baker J.L."/>
            <person name="Morton J.T."/>
            <person name="Dinis M."/>
            <person name="Alvarez R."/>
            <person name="Tran N.C."/>
            <person name="Knight R."/>
            <person name="Edlund A."/>
        </authorList>
    </citation>
    <scope>NUCLEOTIDE SEQUENCE</scope>
    <source>
        <strain evidence="1">JCVI_32_bin.24</strain>
    </source>
</reference>
<dbReference type="EMBL" id="JABZMI010000056">
    <property type="protein sequence ID" value="MBF1164306.1"/>
    <property type="molecule type" value="Genomic_DNA"/>
</dbReference>
<accession>A0A930BS58</accession>
<evidence type="ECO:0000313" key="1">
    <source>
        <dbReference type="EMBL" id="MBF1164306.1"/>
    </source>
</evidence>
<dbReference type="AlphaFoldDB" id="A0A930BS58"/>
<gene>
    <name evidence="1" type="ORF">HXL68_04605</name>
</gene>
<sequence>MNLEQQRAAARKLCNKLDVTVHPYGNAWWLLGDSINQVIGEIAGLSEAGLRQMRRPGFSRA</sequence>
<organism evidence="1 2">
    <name type="scientific">Dechloromonas agitata</name>
    <dbReference type="NCBI Taxonomy" id="73030"/>
    <lineage>
        <taxon>Bacteria</taxon>
        <taxon>Pseudomonadati</taxon>
        <taxon>Pseudomonadota</taxon>
        <taxon>Betaproteobacteria</taxon>
        <taxon>Rhodocyclales</taxon>
        <taxon>Azonexaceae</taxon>
        <taxon>Dechloromonas</taxon>
    </lineage>
</organism>
<evidence type="ECO:0000313" key="2">
    <source>
        <dbReference type="Proteomes" id="UP000718593"/>
    </source>
</evidence>